<dbReference type="PROSITE" id="PS50879">
    <property type="entry name" value="RNASE_H_1"/>
    <property type="match status" value="1"/>
</dbReference>
<dbReference type="InterPro" id="IPR013078">
    <property type="entry name" value="His_Pase_superF_clade-1"/>
</dbReference>
<gene>
    <name evidence="5" type="ORF">BKA23_1229</name>
</gene>
<dbReference type="PANTHER" id="PTHR48100:SF62">
    <property type="entry name" value="GLUCOSYL-3-PHOSPHOGLYCERATE PHOSPHATASE"/>
    <property type="match status" value="1"/>
</dbReference>
<dbReference type="SMART" id="SM00855">
    <property type="entry name" value="PGAM"/>
    <property type="match status" value="1"/>
</dbReference>
<feature type="active site" description="Proton donor/acceptor" evidence="1">
    <location>
        <position position="273"/>
    </location>
</feature>
<protein>
    <submittedName>
        <fullName evidence="5">Putative phosphoglycerate mutase</fullName>
    </submittedName>
</protein>
<dbReference type="InterPro" id="IPR036397">
    <property type="entry name" value="RNaseH_sf"/>
</dbReference>
<dbReference type="GO" id="GO:0003676">
    <property type="term" value="F:nucleic acid binding"/>
    <property type="evidence" value="ECO:0007669"/>
    <property type="project" value="InterPro"/>
</dbReference>
<reference evidence="5 6" key="1">
    <citation type="submission" date="2019-06" db="EMBL/GenBank/DDBJ databases">
        <title>Sequencing the genomes of 1000 actinobacteria strains.</title>
        <authorList>
            <person name="Klenk H.-P."/>
        </authorList>
    </citation>
    <scope>NUCLEOTIDE SEQUENCE [LARGE SCALE GENOMIC DNA]</scope>
    <source>
        <strain evidence="5 6">DSM 19560</strain>
    </source>
</reference>
<feature type="active site" description="Tele-phosphohistidine intermediate" evidence="1">
    <location>
        <position position="196"/>
    </location>
</feature>
<name>A0A561E9X7_9MICO</name>
<dbReference type="OrthoDB" id="5296884at2"/>
<comment type="caution">
    <text evidence="5">The sequence shown here is derived from an EMBL/GenBank/DDBJ whole genome shotgun (WGS) entry which is preliminary data.</text>
</comment>
<dbReference type="InterPro" id="IPR012337">
    <property type="entry name" value="RNaseH-like_sf"/>
</dbReference>
<dbReference type="RefSeq" id="WP_145226425.1">
    <property type="nucleotide sequence ID" value="NZ_VIVQ01000001.1"/>
</dbReference>
<proteinExistence type="predicted"/>
<dbReference type="CDD" id="cd09279">
    <property type="entry name" value="RNase_HI_like"/>
    <property type="match status" value="1"/>
</dbReference>
<dbReference type="Gene3D" id="3.40.50.1240">
    <property type="entry name" value="Phosphoglycerate mutase-like"/>
    <property type="match status" value="1"/>
</dbReference>
<evidence type="ECO:0000313" key="5">
    <source>
        <dbReference type="EMBL" id="TWE12422.1"/>
    </source>
</evidence>
<dbReference type="SUPFAM" id="SSF53254">
    <property type="entry name" value="Phosphoglycerate mutase-like"/>
    <property type="match status" value="1"/>
</dbReference>
<keyword evidence="6" id="KW-1185">Reference proteome</keyword>
<dbReference type="GO" id="GO:0016791">
    <property type="term" value="F:phosphatase activity"/>
    <property type="evidence" value="ECO:0007669"/>
    <property type="project" value="TreeGrafter"/>
</dbReference>
<dbReference type="SUPFAM" id="SSF53098">
    <property type="entry name" value="Ribonuclease H-like"/>
    <property type="match status" value="1"/>
</dbReference>
<dbReference type="Proteomes" id="UP000318297">
    <property type="component" value="Unassembled WGS sequence"/>
</dbReference>
<evidence type="ECO:0000256" key="3">
    <source>
        <dbReference type="SAM" id="MobiDB-lite"/>
    </source>
</evidence>
<evidence type="ECO:0000256" key="2">
    <source>
        <dbReference type="PIRSR" id="PIRSR613078-2"/>
    </source>
</evidence>
<sequence>MGRRLVVEADGGSRGNPGVAGYGALVRDATTSALLAERAAPLGKQSNNVAEYQGMIAGLRAAVAIDPGADIAVRMDSKLVIEQMAGRWKIKHADMQRLAAEAQEIVRELRSCGGSISWTWIPRAENKAADKLSNDGMDGKHVDRDVWRESGAAASSAEPVPSSASASSSEPTPATVPGPEDRVASTPAMRLILVRHGVTDFTVQSRLDGRGGADPSLNAAGREQAAAAATAVADIVTGPVAVLTSSLARARETGAAIAAELGVAARQDADWDEQSFGEWDGLTFRQIGERYPGQAARLRVEDDFRAAGGESHVELADRIAQARKRAIAIGGTVVVATHRKPIMTVLQSLLGISTGHAWLINIDPASLTAIDVRADGTATVTWVNDTHHLR</sequence>
<evidence type="ECO:0000313" key="6">
    <source>
        <dbReference type="Proteomes" id="UP000318297"/>
    </source>
</evidence>
<dbReference type="Pfam" id="PF13456">
    <property type="entry name" value="RVT_3"/>
    <property type="match status" value="1"/>
</dbReference>
<evidence type="ECO:0000259" key="4">
    <source>
        <dbReference type="PROSITE" id="PS50879"/>
    </source>
</evidence>
<dbReference type="Pfam" id="PF00300">
    <property type="entry name" value="His_Phos_1"/>
    <property type="match status" value="1"/>
</dbReference>
<feature type="binding site" evidence="2">
    <location>
        <position position="249"/>
    </location>
    <ligand>
        <name>substrate</name>
    </ligand>
</feature>
<dbReference type="AlphaFoldDB" id="A0A561E9X7"/>
<feature type="domain" description="RNase H type-1" evidence="4">
    <location>
        <begin position="1"/>
        <end position="138"/>
    </location>
</feature>
<dbReference type="NCBIfam" id="NF005567">
    <property type="entry name" value="PRK07238.1"/>
    <property type="match status" value="1"/>
</dbReference>
<evidence type="ECO:0000256" key="1">
    <source>
        <dbReference type="PIRSR" id="PIRSR613078-1"/>
    </source>
</evidence>
<feature type="compositionally biased region" description="Low complexity" evidence="3">
    <location>
        <begin position="152"/>
        <end position="177"/>
    </location>
</feature>
<dbReference type="GO" id="GO:0004523">
    <property type="term" value="F:RNA-DNA hybrid ribonuclease activity"/>
    <property type="evidence" value="ECO:0007669"/>
    <property type="project" value="InterPro"/>
</dbReference>
<dbReference type="InterPro" id="IPR050275">
    <property type="entry name" value="PGM_Phosphatase"/>
</dbReference>
<organism evidence="5 6">
    <name type="scientific">Rudaeicoccus suwonensis</name>
    <dbReference type="NCBI Taxonomy" id="657409"/>
    <lineage>
        <taxon>Bacteria</taxon>
        <taxon>Bacillati</taxon>
        <taxon>Actinomycetota</taxon>
        <taxon>Actinomycetes</taxon>
        <taxon>Micrococcales</taxon>
        <taxon>Dermacoccaceae</taxon>
        <taxon>Rudaeicoccus</taxon>
    </lineage>
</organism>
<dbReference type="InterPro" id="IPR002156">
    <property type="entry name" value="RNaseH_domain"/>
</dbReference>
<feature type="region of interest" description="Disordered" evidence="3">
    <location>
        <begin position="150"/>
        <end position="183"/>
    </location>
</feature>
<accession>A0A561E9X7</accession>
<dbReference type="InterPro" id="IPR029033">
    <property type="entry name" value="His_PPase_superfam"/>
</dbReference>
<dbReference type="GO" id="GO:0005737">
    <property type="term" value="C:cytoplasm"/>
    <property type="evidence" value="ECO:0007669"/>
    <property type="project" value="TreeGrafter"/>
</dbReference>
<dbReference type="Gene3D" id="3.30.420.10">
    <property type="entry name" value="Ribonuclease H-like superfamily/Ribonuclease H"/>
    <property type="match status" value="1"/>
</dbReference>
<dbReference type="EMBL" id="VIVQ01000001">
    <property type="protein sequence ID" value="TWE12422.1"/>
    <property type="molecule type" value="Genomic_DNA"/>
</dbReference>
<dbReference type="PANTHER" id="PTHR48100">
    <property type="entry name" value="BROAD-SPECIFICITY PHOSPHATASE YOR283W-RELATED"/>
    <property type="match status" value="1"/>
</dbReference>
<dbReference type="CDD" id="cd07067">
    <property type="entry name" value="HP_PGM_like"/>
    <property type="match status" value="1"/>
</dbReference>